<comment type="catalytic activity">
    <reaction evidence="7">
        <text>a peptidoglycan chain = a peptidoglycan chain with N-acetyl-1,6-anhydromuramyl-[peptide] at the reducing end + a peptidoglycan chain with N-acetylglucosamine at the non-reducing end.</text>
        <dbReference type="EC" id="4.2.2.29"/>
    </reaction>
</comment>
<dbReference type="NCBIfam" id="TIGR00247">
    <property type="entry name" value="endolytic transglycosylase MltG"/>
    <property type="match status" value="1"/>
</dbReference>
<evidence type="ECO:0000256" key="3">
    <source>
        <dbReference type="ARBA" id="ARBA00022989"/>
    </source>
</evidence>
<dbReference type="CDD" id="cd08010">
    <property type="entry name" value="MltG_like"/>
    <property type="match status" value="1"/>
</dbReference>
<evidence type="ECO:0000256" key="6">
    <source>
        <dbReference type="ARBA" id="ARBA00023316"/>
    </source>
</evidence>
<evidence type="ECO:0000313" key="8">
    <source>
        <dbReference type="EMBL" id="ADG88757.1"/>
    </source>
</evidence>
<keyword evidence="3 7" id="KW-1133">Transmembrane helix</keyword>
<keyword evidence="9" id="KW-1185">Reference proteome</keyword>
<dbReference type="Pfam" id="PF02618">
    <property type="entry name" value="YceG"/>
    <property type="match status" value="1"/>
</dbReference>
<protein>
    <recommendedName>
        <fullName evidence="7">Endolytic murein transglycosylase</fullName>
        <ecNumber evidence="7">4.2.2.29</ecNumber>
    </recommendedName>
    <alternativeName>
        <fullName evidence="7">Peptidoglycan lytic transglycosylase</fullName>
    </alternativeName>
    <alternativeName>
        <fullName evidence="7">Peptidoglycan polymerization terminase</fullName>
    </alternativeName>
</protein>
<accession>D6Y201</accession>
<dbReference type="GO" id="GO:0071555">
    <property type="term" value="P:cell wall organization"/>
    <property type="evidence" value="ECO:0007669"/>
    <property type="project" value="UniProtKB-KW"/>
</dbReference>
<dbReference type="GO" id="GO:0008932">
    <property type="term" value="F:lytic endotransglycosylase activity"/>
    <property type="evidence" value="ECO:0007669"/>
    <property type="project" value="UniProtKB-UniRule"/>
</dbReference>
<evidence type="ECO:0000313" key="9">
    <source>
        <dbReference type="Proteomes" id="UP000006640"/>
    </source>
</evidence>
<keyword evidence="5 7" id="KW-0456">Lyase</keyword>
<evidence type="ECO:0000256" key="7">
    <source>
        <dbReference type="HAMAP-Rule" id="MF_02065"/>
    </source>
</evidence>
<evidence type="ECO:0000256" key="2">
    <source>
        <dbReference type="ARBA" id="ARBA00022692"/>
    </source>
</evidence>
<organism evidence="8 9">
    <name type="scientific">Thermobispora bispora (strain ATCC 19993 / DSM 43833 / CBS 139.67 / JCM 10125 / KCTC 9307 / NBRC 14880 / R51)</name>
    <dbReference type="NCBI Taxonomy" id="469371"/>
    <lineage>
        <taxon>Bacteria</taxon>
        <taxon>Bacillati</taxon>
        <taxon>Actinomycetota</taxon>
        <taxon>Actinomycetes</taxon>
        <taxon>Streptosporangiales</taxon>
        <taxon>Streptosporangiaceae</taxon>
        <taxon>Thermobispora</taxon>
    </lineage>
</organism>
<evidence type="ECO:0000256" key="1">
    <source>
        <dbReference type="ARBA" id="ARBA00022475"/>
    </source>
</evidence>
<dbReference type="Gene3D" id="3.30.1490.480">
    <property type="entry name" value="Endolytic murein transglycosylase"/>
    <property type="match status" value="1"/>
</dbReference>
<dbReference type="PANTHER" id="PTHR30518:SF2">
    <property type="entry name" value="ENDOLYTIC MUREIN TRANSGLYCOSYLASE"/>
    <property type="match status" value="1"/>
</dbReference>
<reference evidence="8 9" key="1">
    <citation type="submission" date="2010-01" db="EMBL/GenBank/DDBJ databases">
        <title>The complete genome of Thermobispora bispora DSM 43833.</title>
        <authorList>
            <consortium name="US DOE Joint Genome Institute (JGI-PGF)"/>
            <person name="Lucas S."/>
            <person name="Copeland A."/>
            <person name="Lapidus A."/>
            <person name="Glavina del Rio T."/>
            <person name="Dalin E."/>
            <person name="Tice H."/>
            <person name="Bruce D."/>
            <person name="Goodwin L."/>
            <person name="Pitluck S."/>
            <person name="Kyrpides N."/>
            <person name="Mavromatis K."/>
            <person name="Ivanova N."/>
            <person name="Mikhailova N."/>
            <person name="Chertkov O."/>
            <person name="Brettin T."/>
            <person name="Detter J.C."/>
            <person name="Han C."/>
            <person name="Larimer F."/>
            <person name="Land M."/>
            <person name="Hauser L."/>
            <person name="Markowitz V."/>
            <person name="Cheng J.-F."/>
            <person name="Hugenholtz P."/>
            <person name="Woyke T."/>
            <person name="Wu D."/>
            <person name="Jando M."/>
            <person name="Schneider S."/>
            <person name="Klenk H.-P."/>
            <person name="Eisen J.A."/>
        </authorList>
    </citation>
    <scope>NUCLEOTIDE SEQUENCE [LARGE SCALE GENOMIC DNA]</scope>
    <source>
        <strain evidence="9">ATCC 19993 / DSM 43833 / CBS 139.67 / JCM 10125 / KCTC 9307 / NBRC 14880 / R51</strain>
    </source>
</reference>
<dbReference type="KEGG" id="tbi:Tbis_2045"/>
<sequence>MRRPALIAGGVTVVAAAVFGVQALRRDAPEVRDYRGPGHGTVVVEVRRGASAQEIGEILAKAGVVGSTEAFVAEVVARSKEGSLQPGWYRMRREMAAASALDLMLSPASRVVRTVTVPEGKRLSEVLTLLASATGLPLREFTDAVARPDALGLPGYAKGTVEGFLFPATYELEPAMPARELLRRMVAEFKRTAERLRLTELAGRHGLTPFEVVTAASIVQAEGGRDPDFPKIARVIYNRLGRGAKLEMDSTVNYALGRHTLKVSEQDTKVASPYNTYLHPGLPPGPICNPGERALEAMLHPADGDWYWFVTTDPERKITKFTDKETEFRKYREELNRYLRGN</sequence>
<gene>
    <name evidence="7" type="primary">mltG</name>
    <name evidence="8" type="ordered locus">Tbis_2045</name>
</gene>
<dbReference type="GO" id="GO:0005886">
    <property type="term" value="C:plasma membrane"/>
    <property type="evidence" value="ECO:0007669"/>
    <property type="project" value="UniProtKB-UniRule"/>
</dbReference>
<comment type="similarity">
    <text evidence="7">Belongs to the transglycosylase MltG family.</text>
</comment>
<dbReference type="AlphaFoldDB" id="D6Y201"/>
<dbReference type="GO" id="GO:0009252">
    <property type="term" value="P:peptidoglycan biosynthetic process"/>
    <property type="evidence" value="ECO:0007669"/>
    <property type="project" value="UniProtKB-UniRule"/>
</dbReference>
<keyword evidence="6 7" id="KW-0961">Cell wall biogenesis/degradation</keyword>
<keyword evidence="4 7" id="KW-0472">Membrane</keyword>
<dbReference type="OrthoDB" id="9814591at2"/>
<dbReference type="PANTHER" id="PTHR30518">
    <property type="entry name" value="ENDOLYTIC MUREIN TRANSGLYCOSYLASE"/>
    <property type="match status" value="1"/>
</dbReference>
<comment type="function">
    <text evidence="7">Functions as a peptidoglycan terminase that cleaves nascent peptidoglycan strands endolytically to terminate their elongation.</text>
</comment>
<dbReference type="Proteomes" id="UP000006640">
    <property type="component" value="Chromosome"/>
</dbReference>
<dbReference type="STRING" id="469371.Tbis_2045"/>
<feature type="site" description="Important for catalytic activity" evidence="7">
    <location>
        <position position="222"/>
    </location>
</feature>
<dbReference type="HOGENOM" id="CLU_025574_4_0_11"/>
<proteinExistence type="inferred from homology"/>
<dbReference type="RefSeq" id="WP_013132290.1">
    <property type="nucleotide sequence ID" value="NC_014165.1"/>
</dbReference>
<dbReference type="InterPro" id="IPR003770">
    <property type="entry name" value="MLTG-like"/>
</dbReference>
<keyword evidence="2 7" id="KW-0812">Transmembrane</keyword>
<dbReference type="HAMAP" id="MF_02065">
    <property type="entry name" value="MltG"/>
    <property type="match status" value="1"/>
</dbReference>
<keyword evidence="1 7" id="KW-1003">Cell membrane</keyword>
<name>D6Y201_THEBD</name>
<dbReference type="EMBL" id="CP001874">
    <property type="protein sequence ID" value="ADG88757.1"/>
    <property type="molecule type" value="Genomic_DNA"/>
</dbReference>
<evidence type="ECO:0000256" key="5">
    <source>
        <dbReference type="ARBA" id="ARBA00023239"/>
    </source>
</evidence>
<dbReference type="EC" id="4.2.2.29" evidence="7"/>
<evidence type="ECO:0000256" key="4">
    <source>
        <dbReference type="ARBA" id="ARBA00023136"/>
    </source>
</evidence>
<dbReference type="eggNOG" id="COG1559">
    <property type="taxonomic scope" value="Bacteria"/>
</dbReference>